<feature type="region of interest" description="Disordered" evidence="1">
    <location>
        <begin position="98"/>
        <end position="124"/>
    </location>
</feature>
<keyword evidence="3" id="KW-1185">Reference proteome</keyword>
<dbReference type="AlphaFoldDB" id="A0A182WNW9"/>
<evidence type="ECO:0000313" key="3">
    <source>
        <dbReference type="Proteomes" id="UP000075920"/>
    </source>
</evidence>
<dbReference type="VEuPathDB" id="VectorBase:AMIN014391"/>
<organism evidence="2 3">
    <name type="scientific">Anopheles minimus</name>
    <dbReference type="NCBI Taxonomy" id="112268"/>
    <lineage>
        <taxon>Eukaryota</taxon>
        <taxon>Metazoa</taxon>
        <taxon>Ecdysozoa</taxon>
        <taxon>Arthropoda</taxon>
        <taxon>Hexapoda</taxon>
        <taxon>Insecta</taxon>
        <taxon>Pterygota</taxon>
        <taxon>Neoptera</taxon>
        <taxon>Endopterygota</taxon>
        <taxon>Diptera</taxon>
        <taxon>Nematocera</taxon>
        <taxon>Culicoidea</taxon>
        <taxon>Culicidae</taxon>
        <taxon>Anophelinae</taxon>
        <taxon>Anopheles</taxon>
    </lineage>
</organism>
<dbReference type="Proteomes" id="UP000075920">
    <property type="component" value="Unassembled WGS sequence"/>
</dbReference>
<protein>
    <submittedName>
        <fullName evidence="2">Uncharacterized protein</fullName>
    </submittedName>
</protein>
<name>A0A182WNW9_9DIPT</name>
<reference evidence="3" key="1">
    <citation type="submission" date="2013-03" db="EMBL/GenBank/DDBJ databases">
        <title>The Genome Sequence of Anopheles minimus MINIMUS1.</title>
        <authorList>
            <consortium name="The Broad Institute Genomics Platform"/>
            <person name="Neafsey D.E."/>
            <person name="Walton C."/>
            <person name="Walker B."/>
            <person name="Young S.K."/>
            <person name="Zeng Q."/>
            <person name="Gargeya S."/>
            <person name="Fitzgerald M."/>
            <person name="Haas B."/>
            <person name="Abouelleil A."/>
            <person name="Allen A.W."/>
            <person name="Alvarado L."/>
            <person name="Arachchi H.M."/>
            <person name="Berlin A.M."/>
            <person name="Chapman S.B."/>
            <person name="Gainer-Dewar J."/>
            <person name="Goldberg J."/>
            <person name="Griggs A."/>
            <person name="Gujja S."/>
            <person name="Hansen M."/>
            <person name="Howarth C."/>
            <person name="Imamovic A."/>
            <person name="Ireland A."/>
            <person name="Larimer J."/>
            <person name="McCowan C."/>
            <person name="Murphy C."/>
            <person name="Pearson M."/>
            <person name="Poon T.W."/>
            <person name="Priest M."/>
            <person name="Roberts A."/>
            <person name="Saif S."/>
            <person name="Shea T."/>
            <person name="Sisk P."/>
            <person name="Sykes S."/>
            <person name="Wortman J."/>
            <person name="Nusbaum C."/>
            <person name="Birren B."/>
        </authorList>
    </citation>
    <scope>NUCLEOTIDE SEQUENCE [LARGE SCALE GENOMIC DNA]</scope>
    <source>
        <strain evidence="3">MINIMUS1</strain>
    </source>
</reference>
<reference evidence="2" key="2">
    <citation type="submission" date="2020-05" db="UniProtKB">
        <authorList>
            <consortium name="EnsemblMetazoa"/>
        </authorList>
    </citation>
    <scope>IDENTIFICATION</scope>
    <source>
        <strain evidence="2">MINIMUS1</strain>
    </source>
</reference>
<accession>A0A182WNW9</accession>
<evidence type="ECO:0000313" key="2">
    <source>
        <dbReference type="EnsemblMetazoa" id="AMIN014391-PA"/>
    </source>
</evidence>
<sequence>MHGKSAKPPPLYLSPHPPSSTRVPPALLYVKGTANRYSETDQICGKATTRMETGLRSAMRYIRRIEEDRILSSRGKAGSWRDGGEECGVSAKVLLGKREEPLGTDGATHIGGVMADDNKEQDDPMEWNRQERYCNQARTLHYSH</sequence>
<evidence type="ECO:0000256" key="1">
    <source>
        <dbReference type="SAM" id="MobiDB-lite"/>
    </source>
</evidence>
<dbReference type="EnsemblMetazoa" id="AMIN014391-RA">
    <property type="protein sequence ID" value="AMIN014391-PA"/>
    <property type="gene ID" value="AMIN014391"/>
</dbReference>
<feature type="compositionally biased region" description="Pro residues" evidence="1">
    <location>
        <begin position="7"/>
        <end position="18"/>
    </location>
</feature>
<proteinExistence type="predicted"/>
<feature type="region of interest" description="Disordered" evidence="1">
    <location>
        <begin position="1"/>
        <end position="23"/>
    </location>
</feature>